<feature type="domain" description="Neprosin PEP catalytic" evidence="2">
    <location>
        <begin position="365"/>
        <end position="494"/>
    </location>
</feature>
<proteinExistence type="predicted"/>
<keyword evidence="1" id="KW-1133">Transmembrane helix</keyword>
<evidence type="ECO:0000259" key="2">
    <source>
        <dbReference type="PROSITE" id="PS52045"/>
    </source>
</evidence>
<keyword evidence="1" id="KW-0472">Membrane</keyword>
<sequence>MDTSNRKKTKLGYSIFVFVALYHMLSHVQVQGRSISSDKSKTMELAKHKGTIKTIQMKPSSYPKGMKVVNFDPNLLQGYIKCPEGTVPIDRSPINNFTLAKFPPGKYEPQEDRSNHEYATVIVSNGNYFGASAWLNVWHPATFNGEISISQFWIVSGHGNEFNSIEAGWISNPGDTKTRLFSYWTSDNYQSTGCYDLRCPGFVQTSNQRLLGAGISPISTYGGKQFDIFLTVHKDKQSGNWWLRFHDIDIGYWPSSILSRLSDRAAVISWGGEIVNSKAGGRHTTTEMGNGHFPNEGFRFAAYIRNVAFVDESGAAIDADGIEPYAVTRPECYDVKIPTKNKDWGKHFYFGGPGWSISSHKTVELAKYKRAVKTIQYAQVSVINGNYFGASARLNVWNPATFNNEFSLAQFWVLAGPSDELNTLEAGWITQSGYWTDTRLFTYWTSDGYHNTGCYNVNCPGFVQISNKIVVGSLIRPVSTYTGKQHEIFLTIFKIGTLGERISGLVALDFLINVHARSFSSDKNVEYLAKHKGTIKTIQMKPSYYPKGMKLEKIEAEPFQGFIECPEGTVPIVRAQINNSTRRKYLPEAVGYNHEYAQVSVVDGNYFGATARINAWHPSTFNGEISIAQFWILSGLGNDRNSMEAGWIVHPDDTQTRLFAYWTSDNYQKTGCYNLECPGFVATANQWLLGARLDPISTYADKQFEFYLSVHKDKQSGNWWLRFQDKDIGYWPGSIFTGLSDRAELINWGGEILNSKSGGRHTSTQMGSGHFPSEGFGKAAFFRKLASFDESGAEINAENVQTYVTRPECYDLELPNKNKDVWGTHFYFGGPGFSDKCK</sequence>
<dbReference type="Gramene" id="OMO70898">
    <property type="protein sequence ID" value="OMO70898"/>
    <property type="gene ID" value="CCACVL1_18585"/>
</dbReference>
<dbReference type="PANTHER" id="PTHR31589:SF221">
    <property type="entry name" value="LIGASE, PUTATIVE (DUF239)-RELATED"/>
    <property type="match status" value="1"/>
</dbReference>
<protein>
    <recommendedName>
        <fullName evidence="2">Neprosin PEP catalytic domain-containing protein</fullName>
    </recommendedName>
</protein>
<feature type="domain" description="Neprosin PEP catalytic" evidence="2">
    <location>
        <begin position="110"/>
        <end position="358"/>
    </location>
</feature>
<dbReference type="InterPro" id="IPR004314">
    <property type="entry name" value="Neprosin"/>
</dbReference>
<dbReference type="AlphaFoldDB" id="A0A1R3HKR8"/>
<comment type="caution">
    <text evidence="3">The sequence shown here is derived from an EMBL/GenBank/DDBJ whole genome shotgun (WGS) entry which is preliminary data.</text>
</comment>
<feature type="domain" description="Neprosin PEP catalytic" evidence="2">
    <location>
        <begin position="580"/>
        <end position="838"/>
    </location>
</feature>
<evidence type="ECO:0000313" key="4">
    <source>
        <dbReference type="Proteomes" id="UP000188268"/>
    </source>
</evidence>
<dbReference type="InterPro" id="IPR053168">
    <property type="entry name" value="Glutamic_endopeptidase"/>
</dbReference>
<organism evidence="3 4">
    <name type="scientific">Corchorus capsularis</name>
    <name type="common">Jute</name>
    <dbReference type="NCBI Taxonomy" id="210143"/>
    <lineage>
        <taxon>Eukaryota</taxon>
        <taxon>Viridiplantae</taxon>
        <taxon>Streptophyta</taxon>
        <taxon>Embryophyta</taxon>
        <taxon>Tracheophyta</taxon>
        <taxon>Spermatophyta</taxon>
        <taxon>Magnoliopsida</taxon>
        <taxon>eudicotyledons</taxon>
        <taxon>Gunneridae</taxon>
        <taxon>Pentapetalae</taxon>
        <taxon>rosids</taxon>
        <taxon>malvids</taxon>
        <taxon>Malvales</taxon>
        <taxon>Malvaceae</taxon>
        <taxon>Grewioideae</taxon>
        <taxon>Apeibeae</taxon>
        <taxon>Corchorus</taxon>
    </lineage>
</organism>
<feature type="transmembrane region" description="Helical" evidence="1">
    <location>
        <begin position="12"/>
        <end position="30"/>
    </location>
</feature>
<dbReference type="OMA" id="FAMADYG"/>
<dbReference type="Gene3D" id="3.90.1320.10">
    <property type="entry name" value="Outer-capsid protein sigma 3, large lobe"/>
    <property type="match status" value="3"/>
</dbReference>
<keyword evidence="4" id="KW-1185">Reference proteome</keyword>
<dbReference type="STRING" id="210143.A0A1R3HKR8"/>
<keyword evidence="1" id="KW-0812">Transmembrane</keyword>
<gene>
    <name evidence="3" type="ORF">CCACVL1_18585</name>
</gene>
<reference evidence="3 4" key="1">
    <citation type="submission" date="2013-09" db="EMBL/GenBank/DDBJ databases">
        <title>Corchorus capsularis genome sequencing.</title>
        <authorList>
            <person name="Alam M."/>
            <person name="Haque M.S."/>
            <person name="Islam M.S."/>
            <person name="Emdad E.M."/>
            <person name="Islam M.M."/>
            <person name="Ahmed B."/>
            <person name="Halim A."/>
            <person name="Hossen Q.M.M."/>
            <person name="Hossain M.Z."/>
            <person name="Ahmed R."/>
            <person name="Khan M.M."/>
            <person name="Islam R."/>
            <person name="Rashid M.M."/>
            <person name="Khan S.A."/>
            <person name="Rahman M.S."/>
            <person name="Alam M."/>
        </authorList>
    </citation>
    <scope>NUCLEOTIDE SEQUENCE [LARGE SCALE GENOMIC DNA]</scope>
    <source>
        <strain evidence="4">cv. CVL-1</strain>
        <tissue evidence="3">Whole seedling</tissue>
    </source>
</reference>
<dbReference type="EMBL" id="AWWV01011753">
    <property type="protein sequence ID" value="OMO70898.1"/>
    <property type="molecule type" value="Genomic_DNA"/>
</dbReference>
<evidence type="ECO:0000313" key="3">
    <source>
        <dbReference type="EMBL" id="OMO70898.1"/>
    </source>
</evidence>
<dbReference type="Proteomes" id="UP000188268">
    <property type="component" value="Unassembled WGS sequence"/>
</dbReference>
<evidence type="ECO:0000256" key="1">
    <source>
        <dbReference type="SAM" id="Phobius"/>
    </source>
</evidence>
<name>A0A1R3HKR8_COCAP</name>
<accession>A0A1R3HKR8</accession>
<dbReference type="Pfam" id="PF03080">
    <property type="entry name" value="Neprosin"/>
    <property type="match status" value="3"/>
</dbReference>
<dbReference type="PANTHER" id="PTHR31589">
    <property type="entry name" value="PROTEIN, PUTATIVE (DUF239)-RELATED-RELATED"/>
    <property type="match status" value="1"/>
</dbReference>
<dbReference type="PROSITE" id="PS52045">
    <property type="entry name" value="NEPROSIN_PEP_CD"/>
    <property type="match status" value="3"/>
</dbReference>
<dbReference type="OrthoDB" id="1858978at2759"/>